<evidence type="ECO:0008006" key="10">
    <source>
        <dbReference type="Google" id="ProtNLM"/>
    </source>
</evidence>
<dbReference type="InterPro" id="IPR036554">
    <property type="entry name" value="GHMP_kinase_C_sf"/>
</dbReference>
<dbReference type="GO" id="GO:0005524">
    <property type="term" value="F:ATP binding"/>
    <property type="evidence" value="ECO:0007669"/>
    <property type="project" value="UniProtKB-KW"/>
</dbReference>
<dbReference type="EMBL" id="MFQZ01000001">
    <property type="protein sequence ID" value="OGH88681.1"/>
    <property type="molecule type" value="Genomic_DNA"/>
</dbReference>
<feature type="domain" description="GHMP kinase N-terminal" evidence="6">
    <location>
        <begin position="80"/>
        <end position="156"/>
    </location>
</feature>
<comment type="similarity">
    <text evidence="5">Belongs to the GHMP kinase family.</text>
</comment>
<dbReference type="InterPro" id="IPR020568">
    <property type="entry name" value="Ribosomal_Su5_D2-typ_SF"/>
</dbReference>
<protein>
    <recommendedName>
        <fullName evidence="10">GHMP kinase</fullName>
    </recommendedName>
</protein>
<evidence type="ECO:0000313" key="8">
    <source>
        <dbReference type="EMBL" id="OGH88681.1"/>
    </source>
</evidence>
<evidence type="ECO:0000256" key="2">
    <source>
        <dbReference type="ARBA" id="ARBA00022741"/>
    </source>
</evidence>
<dbReference type="SUPFAM" id="SSF55060">
    <property type="entry name" value="GHMP Kinase, C-terminal domain"/>
    <property type="match status" value="1"/>
</dbReference>
<evidence type="ECO:0000256" key="1">
    <source>
        <dbReference type="ARBA" id="ARBA00022679"/>
    </source>
</evidence>
<keyword evidence="1" id="KW-0808">Transferase</keyword>
<reference evidence="8 9" key="1">
    <citation type="journal article" date="2016" name="Nat. Commun.">
        <title>Thousands of microbial genomes shed light on interconnected biogeochemical processes in an aquifer system.</title>
        <authorList>
            <person name="Anantharaman K."/>
            <person name="Brown C.T."/>
            <person name="Hug L.A."/>
            <person name="Sharon I."/>
            <person name="Castelle C.J."/>
            <person name="Probst A.J."/>
            <person name="Thomas B.C."/>
            <person name="Singh A."/>
            <person name="Wilkins M.J."/>
            <person name="Karaoz U."/>
            <person name="Brodie E.L."/>
            <person name="Williams K.H."/>
            <person name="Hubbard S.S."/>
            <person name="Banfield J.F."/>
        </authorList>
    </citation>
    <scope>NUCLEOTIDE SEQUENCE [LARGE SCALE GENOMIC DNA]</scope>
</reference>
<dbReference type="PANTHER" id="PTHR32463:SF0">
    <property type="entry name" value="L-FUCOSE KINASE"/>
    <property type="match status" value="1"/>
</dbReference>
<keyword evidence="2" id="KW-0547">Nucleotide-binding</keyword>
<dbReference type="PIRSF" id="PIRSF036406">
    <property type="entry name" value="Hept_kin"/>
    <property type="match status" value="1"/>
</dbReference>
<dbReference type="InterPro" id="IPR052203">
    <property type="entry name" value="GHMP_Kinase-Related"/>
</dbReference>
<dbReference type="AlphaFoldDB" id="A0A1F6NXR9"/>
<dbReference type="InterPro" id="IPR006204">
    <property type="entry name" value="GHMP_kinase_N_dom"/>
</dbReference>
<evidence type="ECO:0000313" key="9">
    <source>
        <dbReference type="Proteomes" id="UP000177907"/>
    </source>
</evidence>
<dbReference type="GO" id="GO:0042352">
    <property type="term" value="P:GDP-L-fucose salvage"/>
    <property type="evidence" value="ECO:0007669"/>
    <property type="project" value="TreeGrafter"/>
</dbReference>
<gene>
    <name evidence="8" type="ORF">A3J93_01125</name>
</gene>
<dbReference type="Gene3D" id="3.30.230.120">
    <property type="match status" value="1"/>
</dbReference>
<dbReference type="InterPro" id="IPR014606">
    <property type="entry name" value="Heptose_7-P_kinase"/>
</dbReference>
<dbReference type="Pfam" id="PF00288">
    <property type="entry name" value="GHMP_kinases_N"/>
    <property type="match status" value="1"/>
</dbReference>
<dbReference type="GO" id="GO:0050201">
    <property type="term" value="F:fucokinase activity"/>
    <property type="evidence" value="ECO:0007669"/>
    <property type="project" value="TreeGrafter"/>
</dbReference>
<dbReference type="PROSITE" id="PS00627">
    <property type="entry name" value="GHMP_KINASES_ATP"/>
    <property type="match status" value="1"/>
</dbReference>
<keyword evidence="4" id="KW-0067">ATP-binding</keyword>
<evidence type="ECO:0000256" key="4">
    <source>
        <dbReference type="ARBA" id="ARBA00022840"/>
    </source>
</evidence>
<evidence type="ECO:0000256" key="3">
    <source>
        <dbReference type="ARBA" id="ARBA00022777"/>
    </source>
</evidence>
<name>A0A1F6NXR9_9BACT</name>
<dbReference type="SUPFAM" id="SSF54211">
    <property type="entry name" value="Ribosomal protein S5 domain 2-like"/>
    <property type="match status" value="1"/>
</dbReference>
<dbReference type="STRING" id="1798704.A3J93_01125"/>
<dbReference type="InterPro" id="IPR001174">
    <property type="entry name" value="HddA/FKP"/>
</dbReference>
<sequence length="340" mass="36973">MILVRAPMRVSFVGGGTDLPDFYRSYPGRVISTTIDKFVYLAINNSYKMGKFIVKYSENESVNHPSEIKHNHFREAFLDFGLTKEGIEVSSFADVPAGTGLGSSASFAVALVKGLNAFLGKTISKEEAARSACRLEIDIMKEPIGKQDQYAAAYGGFNIFVFNPDETVTVEPVLLDYKTLINFEEHILVFYTGQSRSASAVLAEQSANIKNKLIEYKKMSDSVYKFRDSLLVGNMEALANQLHENWLRKKSLVSSISNSGIDALYESGLAAGAWGGKVLGAGGGGCILFVAPPGSHAEIRQIMEAKAISVGLKDFKLINVSTTQNGAAIMFNSNSNKFSN</sequence>
<dbReference type="InterPro" id="IPR006203">
    <property type="entry name" value="GHMP_knse_ATP-bd_CS"/>
</dbReference>
<feature type="domain" description="GHMP kinase C-terminal" evidence="7">
    <location>
        <begin position="230"/>
        <end position="303"/>
    </location>
</feature>
<evidence type="ECO:0000259" key="7">
    <source>
        <dbReference type="Pfam" id="PF08544"/>
    </source>
</evidence>
<dbReference type="Proteomes" id="UP000177907">
    <property type="component" value="Unassembled WGS sequence"/>
</dbReference>
<comment type="caution">
    <text evidence="8">The sequence shown here is derived from an EMBL/GenBank/DDBJ whole genome shotgun (WGS) entry which is preliminary data.</text>
</comment>
<dbReference type="Pfam" id="PF08544">
    <property type="entry name" value="GHMP_kinases_C"/>
    <property type="match status" value="1"/>
</dbReference>
<keyword evidence="3" id="KW-0418">Kinase</keyword>
<dbReference type="InterPro" id="IPR013750">
    <property type="entry name" value="GHMP_kinase_C_dom"/>
</dbReference>
<evidence type="ECO:0000259" key="6">
    <source>
        <dbReference type="Pfam" id="PF00288"/>
    </source>
</evidence>
<evidence type="ECO:0000256" key="5">
    <source>
        <dbReference type="ARBA" id="ARBA00038121"/>
    </source>
</evidence>
<dbReference type="PANTHER" id="PTHR32463">
    <property type="entry name" value="L-FUCOSE KINASE"/>
    <property type="match status" value="1"/>
</dbReference>
<dbReference type="PRINTS" id="PR00960">
    <property type="entry name" value="LMBPPROTEIN"/>
</dbReference>
<accession>A0A1F6NXR9</accession>
<organism evidence="8 9">
    <name type="scientific">Candidatus Magasanikbacteria bacterium RIFOXYC2_FULL_42_28</name>
    <dbReference type="NCBI Taxonomy" id="1798704"/>
    <lineage>
        <taxon>Bacteria</taxon>
        <taxon>Candidatus Magasanikiibacteriota</taxon>
    </lineage>
</organism>
<proteinExistence type="inferred from homology"/>